<gene>
    <name evidence="1" type="ORF">AVEN_67091_1</name>
</gene>
<protein>
    <submittedName>
        <fullName evidence="1">Uncharacterized protein</fullName>
    </submittedName>
</protein>
<accession>A0A4Y2FQ00</accession>
<proteinExistence type="predicted"/>
<evidence type="ECO:0000313" key="1">
    <source>
        <dbReference type="EMBL" id="GBM43582.1"/>
    </source>
</evidence>
<evidence type="ECO:0000313" key="2">
    <source>
        <dbReference type="Proteomes" id="UP000499080"/>
    </source>
</evidence>
<dbReference type="EMBL" id="BGPR01001034">
    <property type="protein sequence ID" value="GBM43582.1"/>
    <property type="molecule type" value="Genomic_DNA"/>
</dbReference>
<reference evidence="1 2" key="1">
    <citation type="journal article" date="2019" name="Sci. Rep.">
        <title>Orb-weaving spider Araneus ventricosus genome elucidates the spidroin gene catalogue.</title>
        <authorList>
            <person name="Kono N."/>
            <person name="Nakamura H."/>
            <person name="Ohtoshi R."/>
            <person name="Moran D.A.P."/>
            <person name="Shinohara A."/>
            <person name="Yoshida Y."/>
            <person name="Fujiwara M."/>
            <person name="Mori M."/>
            <person name="Tomita M."/>
            <person name="Arakawa K."/>
        </authorList>
    </citation>
    <scope>NUCLEOTIDE SEQUENCE [LARGE SCALE GENOMIC DNA]</scope>
</reference>
<organism evidence="1 2">
    <name type="scientific">Araneus ventricosus</name>
    <name type="common">Orbweaver spider</name>
    <name type="synonym">Epeira ventricosa</name>
    <dbReference type="NCBI Taxonomy" id="182803"/>
    <lineage>
        <taxon>Eukaryota</taxon>
        <taxon>Metazoa</taxon>
        <taxon>Ecdysozoa</taxon>
        <taxon>Arthropoda</taxon>
        <taxon>Chelicerata</taxon>
        <taxon>Arachnida</taxon>
        <taxon>Araneae</taxon>
        <taxon>Araneomorphae</taxon>
        <taxon>Entelegynae</taxon>
        <taxon>Araneoidea</taxon>
        <taxon>Araneidae</taxon>
        <taxon>Araneus</taxon>
    </lineage>
</organism>
<dbReference type="AlphaFoldDB" id="A0A4Y2FQ00"/>
<comment type="caution">
    <text evidence="1">The sequence shown here is derived from an EMBL/GenBank/DDBJ whole genome shotgun (WGS) entry which is preliminary data.</text>
</comment>
<name>A0A4Y2FQ00_ARAVE</name>
<keyword evidence="2" id="KW-1185">Reference proteome</keyword>
<sequence length="81" mass="9093">MESDISVRALTMTIEDIWSSSEIQKAQLEVPVIKPILEKKLNSSNRPFVAVFRRLWTISARNRSGESCNKMILGSLGLLTS</sequence>
<dbReference type="Proteomes" id="UP000499080">
    <property type="component" value="Unassembled WGS sequence"/>
</dbReference>